<gene>
    <name evidence="2" type="ORF">PSH67_00940</name>
</gene>
<protein>
    <submittedName>
        <fullName evidence="2">Uncharacterized protein</fullName>
    </submittedName>
</protein>
<dbReference type="GeneID" id="99719268"/>
<organism evidence="2 3">
    <name type="scientific">Pseudomonas lurida</name>
    <dbReference type="NCBI Taxonomy" id="244566"/>
    <lineage>
        <taxon>Bacteria</taxon>
        <taxon>Pseudomonadati</taxon>
        <taxon>Pseudomonadota</taxon>
        <taxon>Gammaproteobacteria</taxon>
        <taxon>Pseudomonadales</taxon>
        <taxon>Pseudomonadaceae</taxon>
        <taxon>Pseudomonas</taxon>
    </lineage>
</organism>
<accession>A0ABY9FV99</accession>
<evidence type="ECO:0000313" key="2">
    <source>
        <dbReference type="EMBL" id="WLH07257.1"/>
    </source>
</evidence>
<dbReference type="EMBL" id="CP117450">
    <property type="protein sequence ID" value="WLH07257.1"/>
    <property type="molecule type" value="Genomic_DNA"/>
</dbReference>
<dbReference type="RefSeq" id="WP_141537448.1">
    <property type="nucleotide sequence ID" value="NZ_CP117450.1"/>
</dbReference>
<evidence type="ECO:0000313" key="3">
    <source>
        <dbReference type="Proteomes" id="UP001236748"/>
    </source>
</evidence>
<evidence type="ECO:0000256" key="1">
    <source>
        <dbReference type="SAM" id="MobiDB-lite"/>
    </source>
</evidence>
<feature type="compositionally biased region" description="Basic and acidic residues" evidence="1">
    <location>
        <begin position="68"/>
        <end position="82"/>
    </location>
</feature>
<sequence>MARVFPDSYLERVNNHREQFRVEESETGESFATYLGDARSYIAEAETYAVKAEADEKNATPQQQTAQEYRKAVSRKGSDKSARVRRLGNAPRDKSICDAYVRDMGSGKIHARVVATLSKKHNLSMKQIQNILVQGKVWAPKKKRSGPDDEQASEAGREILERMRNIWE</sequence>
<dbReference type="Proteomes" id="UP001236748">
    <property type="component" value="Chromosome"/>
</dbReference>
<proteinExistence type="predicted"/>
<name>A0ABY9FV99_9PSED</name>
<feature type="region of interest" description="Disordered" evidence="1">
    <location>
        <begin position="54"/>
        <end position="89"/>
    </location>
</feature>
<reference evidence="2 3" key="1">
    <citation type="submission" date="2023-02" db="EMBL/GenBank/DDBJ databases">
        <title>Evolution of Hrp T3SS in non-pathogenic Pseudomonas fluorescens.</title>
        <authorList>
            <person name="Liao K."/>
            <person name="Wei H."/>
            <person name="Gu Y."/>
        </authorList>
    </citation>
    <scope>NUCLEOTIDE SEQUENCE [LARGE SCALE GENOMIC DNA]</scope>
    <source>
        <strain evidence="2 3">FP2043</strain>
    </source>
</reference>
<keyword evidence="3" id="KW-1185">Reference proteome</keyword>